<gene>
    <name evidence="2" type="ORF">GSTENG00015385001</name>
</gene>
<protein>
    <submittedName>
        <fullName evidence="2">(spotted green pufferfish) hypothetical protein</fullName>
    </submittedName>
</protein>
<reference evidence="2" key="1">
    <citation type="journal article" date="2004" name="Nature">
        <title>Genome duplication in the teleost fish Tetraodon nigroviridis reveals the early vertebrate proto-karyotype.</title>
        <authorList>
            <person name="Jaillon O."/>
            <person name="Aury J.-M."/>
            <person name="Brunet F."/>
            <person name="Petit J.-L."/>
            <person name="Stange-Thomann N."/>
            <person name="Mauceli E."/>
            <person name="Bouneau L."/>
            <person name="Fischer C."/>
            <person name="Ozouf-Costaz C."/>
            <person name="Bernot A."/>
            <person name="Nicaud S."/>
            <person name="Jaffe D."/>
            <person name="Fisher S."/>
            <person name="Lutfalla G."/>
            <person name="Dossat C."/>
            <person name="Segurens B."/>
            <person name="Dasilva C."/>
            <person name="Salanoubat M."/>
            <person name="Levy M."/>
            <person name="Boudet N."/>
            <person name="Castellano S."/>
            <person name="Anthouard V."/>
            <person name="Jubin C."/>
            <person name="Castelli V."/>
            <person name="Katinka M."/>
            <person name="Vacherie B."/>
            <person name="Biemont C."/>
            <person name="Skalli Z."/>
            <person name="Cattolico L."/>
            <person name="Poulain J."/>
            <person name="De Berardinis V."/>
            <person name="Cruaud C."/>
            <person name="Duprat S."/>
            <person name="Brottier P."/>
            <person name="Coutanceau J.-P."/>
            <person name="Gouzy J."/>
            <person name="Parra G."/>
            <person name="Lardier G."/>
            <person name="Chapple C."/>
            <person name="McKernan K.J."/>
            <person name="McEwan P."/>
            <person name="Bosak S."/>
            <person name="Kellis M."/>
            <person name="Volff J.-N."/>
            <person name="Guigo R."/>
            <person name="Zody M.C."/>
            <person name="Mesirov J."/>
            <person name="Lindblad-Toh K."/>
            <person name="Birren B."/>
            <person name="Nusbaum C."/>
            <person name="Kahn D."/>
            <person name="Robinson-Rechavi M."/>
            <person name="Laudet V."/>
            <person name="Schachter V."/>
            <person name="Quetier F."/>
            <person name="Saurin W."/>
            <person name="Scarpelli C."/>
            <person name="Wincker P."/>
            <person name="Lander E.S."/>
            <person name="Weissenbach J."/>
            <person name="Roest Crollius H."/>
        </authorList>
    </citation>
    <scope>NUCLEOTIDE SEQUENCE [LARGE SCALE GENOMIC DNA]</scope>
</reference>
<feature type="compositionally biased region" description="Basic and acidic residues" evidence="1">
    <location>
        <begin position="80"/>
        <end position="92"/>
    </location>
</feature>
<dbReference type="OrthoDB" id="8922503at2759"/>
<evidence type="ECO:0000256" key="1">
    <source>
        <dbReference type="SAM" id="MobiDB-lite"/>
    </source>
</evidence>
<feature type="compositionally biased region" description="Basic and acidic residues" evidence="1">
    <location>
        <begin position="134"/>
        <end position="145"/>
    </location>
</feature>
<proteinExistence type="predicted"/>
<dbReference type="KEGG" id="tng:GSTEN00015385G001"/>
<comment type="caution">
    <text evidence="2">The sequence shown here is derived from an EMBL/GenBank/DDBJ whole genome shotgun (WGS) entry which is preliminary data.</text>
</comment>
<organism evidence="2">
    <name type="scientific">Tetraodon nigroviridis</name>
    <name type="common">Spotted green pufferfish</name>
    <name type="synonym">Chelonodon nigroviridis</name>
    <dbReference type="NCBI Taxonomy" id="99883"/>
    <lineage>
        <taxon>Eukaryota</taxon>
        <taxon>Metazoa</taxon>
        <taxon>Chordata</taxon>
        <taxon>Craniata</taxon>
        <taxon>Vertebrata</taxon>
        <taxon>Euteleostomi</taxon>
        <taxon>Actinopterygii</taxon>
        <taxon>Neopterygii</taxon>
        <taxon>Teleostei</taxon>
        <taxon>Neoteleostei</taxon>
        <taxon>Acanthomorphata</taxon>
        <taxon>Eupercaria</taxon>
        <taxon>Tetraodontiformes</taxon>
        <taxon>Tetradontoidea</taxon>
        <taxon>Tetraodontidae</taxon>
        <taxon>Tetraodon</taxon>
    </lineage>
</organism>
<evidence type="ECO:0000313" key="2">
    <source>
        <dbReference type="EMBL" id="CAF97887.1"/>
    </source>
</evidence>
<dbReference type="EMBL" id="CAAE01014543">
    <property type="protein sequence ID" value="CAF97887.1"/>
    <property type="molecule type" value="Genomic_DNA"/>
</dbReference>
<feature type="region of interest" description="Disordered" evidence="1">
    <location>
        <begin position="80"/>
        <end position="204"/>
    </location>
</feature>
<reference evidence="2" key="2">
    <citation type="submission" date="2004-02" db="EMBL/GenBank/DDBJ databases">
        <authorList>
            <consortium name="Genoscope"/>
            <consortium name="Whitehead Institute Centre for Genome Research"/>
        </authorList>
    </citation>
    <scope>NUCLEOTIDE SEQUENCE</scope>
</reference>
<feature type="region of interest" description="Disordered" evidence="1">
    <location>
        <begin position="324"/>
        <end position="357"/>
    </location>
</feature>
<accession>Q4SN95</accession>
<dbReference type="AlphaFoldDB" id="Q4SN95"/>
<sequence>MHPSFSVNLEPGLDRGVPWGCDLYTFVTSAAGHMMRTLQKPRKNRPSKRQCLFVPFNRKFADIEAANHRLASALYLKDKDAPSLSPEDRDAEAVASAASEAPVNPGDGDSSGEQQPGLENLWKGQPRPQTSQAEQRRENKSHEAAETPSTSSGTARQGHPPHRPPDTASDASDAQIAPPDSGHTWLTQTVDTSPVGSPGPGPLSPEACDLSVWMFSDASAGSPESQWSEIVDLLGAGSPDRAYAEVEAYLESICACRGDGQDVESTEFGLADFLDSLTENPGEIVFDGGRSHGDACEYMREDDWEVTQRQNQDSLSTAQLAVEQQQPLPASPGHRNHGPELQACRHPRGEGACTPGSKAHSALFEGVAQSFTVPLHHSRPRAIPALPREEDWPFTDILEDRASMSQVQAT</sequence>
<name>Q4SN95_TETNG</name>